<reference evidence="1 2" key="1">
    <citation type="submission" date="2018-06" db="EMBL/GenBank/DDBJ databases">
        <title>Comparative genomics reveals the genomic features of Rhizophagus irregularis, R. cerebriforme, R. diaphanum and Gigaspora rosea, and their symbiotic lifestyle signature.</title>
        <authorList>
            <person name="Morin E."/>
            <person name="San Clemente H."/>
            <person name="Chen E.C.H."/>
            <person name="De La Providencia I."/>
            <person name="Hainaut M."/>
            <person name="Kuo A."/>
            <person name="Kohler A."/>
            <person name="Murat C."/>
            <person name="Tang N."/>
            <person name="Roy S."/>
            <person name="Loubradou J."/>
            <person name="Henrissat B."/>
            <person name="Grigoriev I.V."/>
            <person name="Corradi N."/>
            <person name="Roux C."/>
            <person name="Martin F.M."/>
        </authorList>
    </citation>
    <scope>NUCLEOTIDE SEQUENCE [LARGE SCALE GENOMIC DNA]</scope>
    <source>
        <strain evidence="1 2">DAOM 227022</strain>
    </source>
</reference>
<dbReference type="OrthoDB" id="2416077at2759"/>
<dbReference type="EMBL" id="QKYT01000389">
    <property type="protein sequence ID" value="RIA86022.1"/>
    <property type="molecule type" value="Genomic_DNA"/>
</dbReference>
<dbReference type="Gene3D" id="3.30.420.10">
    <property type="entry name" value="Ribonuclease H-like superfamily/Ribonuclease H"/>
    <property type="match status" value="1"/>
</dbReference>
<dbReference type="Proteomes" id="UP000265703">
    <property type="component" value="Unassembled WGS sequence"/>
</dbReference>
<protein>
    <recommendedName>
        <fullName evidence="3">Tc1-like transposase DDE domain-containing protein</fullName>
    </recommendedName>
</protein>
<evidence type="ECO:0000313" key="2">
    <source>
        <dbReference type="Proteomes" id="UP000265703"/>
    </source>
</evidence>
<dbReference type="AlphaFoldDB" id="A0A397SK50"/>
<organism evidence="1 2">
    <name type="scientific">Glomus cerebriforme</name>
    <dbReference type="NCBI Taxonomy" id="658196"/>
    <lineage>
        <taxon>Eukaryota</taxon>
        <taxon>Fungi</taxon>
        <taxon>Fungi incertae sedis</taxon>
        <taxon>Mucoromycota</taxon>
        <taxon>Glomeromycotina</taxon>
        <taxon>Glomeromycetes</taxon>
        <taxon>Glomerales</taxon>
        <taxon>Glomeraceae</taxon>
        <taxon>Glomus</taxon>
    </lineage>
</organism>
<name>A0A397SK50_9GLOM</name>
<comment type="caution">
    <text evidence="1">The sequence shown here is derived from an EMBL/GenBank/DDBJ whole genome shotgun (WGS) entry which is preliminary data.</text>
</comment>
<accession>A0A397SK50</accession>
<dbReference type="GO" id="GO:0003676">
    <property type="term" value="F:nucleic acid binding"/>
    <property type="evidence" value="ECO:0007669"/>
    <property type="project" value="InterPro"/>
</dbReference>
<evidence type="ECO:0000313" key="1">
    <source>
        <dbReference type="EMBL" id="RIA86022.1"/>
    </source>
</evidence>
<dbReference type="STRING" id="658196.A0A397SK50"/>
<evidence type="ECO:0008006" key="3">
    <source>
        <dbReference type="Google" id="ProtNLM"/>
    </source>
</evidence>
<sequence length="109" mass="12893">MDAKFYVKILENYILEIDAILGDGWRLQQDNDLKHTSHFAREFLLNNILKLNYDSNNNNVRIDNRIDNLELDNNNDINSIDMGNYKYLDRQVLNINLENYKGTRSGDIR</sequence>
<dbReference type="InterPro" id="IPR036397">
    <property type="entry name" value="RNaseH_sf"/>
</dbReference>
<gene>
    <name evidence="1" type="ORF">C1645_829909</name>
</gene>
<keyword evidence="2" id="KW-1185">Reference proteome</keyword>
<proteinExistence type="predicted"/>